<keyword evidence="11" id="KW-1185">Reference proteome</keyword>
<dbReference type="EC" id="4.1.1.48" evidence="3"/>
<dbReference type="AlphaFoldDB" id="A0A1H7VPM3"/>
<evidence type="ECO:0000256" key="8">
    <source>
        <dbReference type="ARBA" id="ARBA00023239"/>
    </source>
</evidence>
<accession>A0A1H7VPM3</accession>
<dbReference type="STRING" id="43775.SAMN04489760_10499"/>
<dbReference type="GO" id="GO:0004640">
    <property type="term" value="F:phosphoribosylanthranilate isomerase activity"/>
    <property type="evidence" value="ECO:0007669"/>
    <property type="project" value="TreeGrafter"/>
</dbReference>
<keyword evidence="4" id="KW-0028">Amino-acid biosynthesis</keyword>
<evidence type="ECO:0000256" key="5">
    <source>
        <dbReference type="ARBA" id="ARBA00022793"/>
    </source>
</evidence>
<dbReference type="InterPro" id="IPR011060">
    <property type="entry name" value="RibuloseP-bd_barrel"/>
</dbReference>
<keyword evidence="8" id="KW-0456">Lyase</keyword>
<proteinExistence type="predicted"/>
<dbReference type="GO" id="GO:0000162">
    <property type="term" value="P:L-tryptophan biosynthetic process"/>
    <property type="evidence" value="ECO:0007669"/>
    <property type="project" value="UniProtKB-UniPathway"/>
</dbReference>
<dbReference type="OrthoDB" id="9804217at2"/>
<dbReference type="Gene3D" id="3.20.20.70">
    <property type="entry name" value="Aldolase class I"/>
    <property type="match status" value="1"/>
</dbReference>
<dbReference type="Pfam" id="PF00218">
    <property type="entry name" value="IGPS"/>
    <property type="match status" value="1"/>
</dbReference>
<keyword evidence="5" id="KW-0210">Decarboxylase</keyword>
<comment type="catalytic activity">
    <reaction evidence="1">
        <text>1-(2-carboxyphenylamino)-1-deoxy-D-ribulose 5-phosphate + H(+) = (1S,2R)-1-C-(indol-3-yl)glycerol 3-phosphate + CO2 + H2O</text>
        <dbReference type="Rhea" id="RHEA:23476"/>
        <dbReference type="ChEBI" id="CHEBI:15377"/>
        <dbReference type="ChEBI" id="CHEBI:15378"/>
        <dbReference type="ChEBI" id="CHEBI:16526"/>
        <dbReference type="ChEBI" id="CHEBI:58613"/>
        <dbReference type="ChEBI" id="CHEBI:58866"/>
        <dbReference type="EC" id="4.1.1.48"/>
    </reaction>
</comment>
<dbReference type="PANTHER" id="PTHR22854:SF2">
    <property type="entry name" value="INDOLE-3-GLYCEROL-PHOSPHATE SYNTHASE"/>
    <property type="match status" value="1"/>
</dbReference>
<organism evidence="10 11">
    <name type="scientific">Syntrophus gentianae</name>
    <dbReference type="NCBI Taxonomy" id="43775"/>
    <lineage>
        <taxon>Bacteria</taxon>
        <taxon>Pseudomonadati</taxon>
        <taxon>Thermodesulfobacteriota</taxon>
        <taxon>Syntrophia</taxon>
        <taxon>Syntrophales</taxon>
        <taxon>Syntrophaceae</taxon>
        <taxon>Syntrophus</taxon>
    </lineage>
</organism>
<dbReference type="InterPro" id="IPR013785">
    <property type="entry name" value="Aldolase_TIM"/>
</dbReference>
<dbReference type="UniPathway" id="UPA00035">
    <property type="reaction ID" value="UER00043"/>
</dbReference>
<keyword evidence="6" id="KW-0822">Tryptophan biosynthesis</keyword>
<gene>
    <name evidence="10" type="ORF">SAMN04489760_10499</name>
</gene>
<evidence type="ECO:0000259" key="9">
    <source>
        <dbReference type="Pfam" id="PF00218"/>
    </source>
</evidence>
<evidence type="ECO:0000313" key="10">
    <source>
        <dbReference type="EMBL" id="SEM10984.1"/>
    </source>
</evidence>
<dbReference type="RefSeq" id="WP_093882452.1">
    <property type="nucleotide sequence ID" value="NZ_FOBS01000004.1"/>
</dbReference>
<evidence type="ECO:0000256" key="4">
    <source>
        <dbReference type="ARBA" id="ARBA00022605"/>
    </source>
</evidence>
<dbReference type="EMBL" id="FOBS01000004">
    <property type="protein sequence ID" value="SEM10984.1"/>
    <property type="molecule type" value="Genomic_DNA"/>
</dbReference>
<sequence length="242" mass="25526">MGGHAGGITEHLRLSTAIRKAGRRGILPLIADIKPVSPRDGNLVGQRDVAELARSLVKAGACALSVVTEPTQFGGSLEILRCVSEAVPVPVLRKDFLTATEQIEESAAHGAAAILLILATIPDPLAADLYRSAQNRGLEVVVEIHTREELQRALALFPTIIGINNRDILSLERDSGDVRVTEELAPHVPPGIVKISESALMTEADIRRAVTAGANAVLVGTAILRAEDPAAFVSSLIGRISP</sequence>
<dbReference type="InterPro" id="IPR045186">
    <property type="entry name" value="Indole-3-glycerol_P_synth"/>
</dbReference>
<dbReference type="InterPro" id="IPR013798">
    <property type="entry name" value="Indole-3-glycerol_P_synth_dom"/>
</dbReference>
<feature type="domain" description="Indole-3-glycerol phosphate synthase" evidence="9">
    <location>
        <begin position="13"/>
        <end position="236"/>
    </location>
</feature>
<evidence type="ECO:0000256" key="6">
    <source>
        <dbReference type="ARBA" id="ARBA00022822"/>
    </source>
</evidence>
<evidence type="ECO:0000256" key="2">
    <source>
        <dbReference type="ARBA" id="ARBA00004696"/>
    </source>
</evidence>
<evidence type="ECO:0000256" key="1">
    <source>
        <dbReference type="ARBA" id="ARBA00001633"/>
    </source>
</evidence>
<reference evidence="10 11" key="1">
    <citation type="submission" date="2016-10" db="EMBL/GenBank/DDBJ databases">
        <authorList>
            <person name="de Groot N.N."/>
        </authorList>
    </citation>
    <scope>NUCLEOTIDE SEQUENCE [LARGE SCALE GENOMIC DNA]</scope>
    <source>
        <strain evidence="10 11">DSM 8423</strain>
    </source>
</reference>
<comment type="pathway">
    <text evidence="2">Amino-acid biosynthesis; L-tryptophan biosynthesis; L-tryptophan from chorismate: step 4/5.</text>
</comment>
<dbReference type="SUPFAM" id="SSF51366">
    <property type="entry name" value="Ribulose-phoshate binding barrel"/>
    <property type="match status" value="1"/>
</dbReference>
<evidence type="ECO:0000256" key="3">
    <source>
        <dbReference type="ARBA" id="ARBA00012362"/>
    </source>
</evidence>
<dbReference type="Proteomes" id="UP000198744">
    <property type="component" value="Unassembled WGS sequence"/>
</dbReference>
<keyword evidence="7" id="KW-0057">Aromatic amino acid biosynthesis</keyword>
<dbReference type="GO" id="GO:0004425">
    <property type="term" value="F:indole-3-glycerol-phosphate synthase activity"/>
    <property type="evidence" value="ECO:0007669"/>
    <property type="project" value="UniProtKB-EC"/>
</dbReference>
<evidence type="ECO:0000256" key="7">
    <source>
        <dbReference type="ARBA" id="ARBA00023141"/>
    </source>
</evidence>
<protein>
    <recommendedName>
        <fullName evidence="3">indole-3-glycerol-phosphate synthase</fullName>
        <ecNumber evidence="3">4.1.1.48</ecNumber>
    </recommendedName>
</protein>
<evidence type="ECO:0000313" key="11">
    <source>
        <dbReference type="Proteomes" id="UP000198744"/>
    </source>
</evidence>
<dbReference type="CDD" id="cd00331">
    <property type="entry name" value="IGPS"/>
    <property type="match status" value="1"/>
</dbReference>
<name>A0A1H7VPM3_9BACT</name>
<dbReference type="PANTHER" id="PTHR22854">
    <property type="entry name" value="TRYPTOPHAN BIOSYNTHESIS PROTEIN"/>
    <property type="match status" value="1"/>
</dbReference>